<protein>
    <submittedName>
        <fullName evidence="2">T9SS type A sorting domain-containing protein</fullName>
    </submittedName>
</protein>
<reference evidence="2 3" key="1">
    <citation type="submission" date="2020-03" db="EMBL/GenBank/DDBJ databases">
        <title>Metabolic flexibility allows generalist bacteria to become dominant in a frequently disturbed ecosystem.</title>
        <authorList>
            <person name="Chen Y.-J."/>
            <person name="Leung P.M."/>
            <person name="Bay S.K."/>
            <person name="Hugenholtz P."/>
            <person name="Kessler A.J."/>
            <person name="Shelley G."/>
            <person name="Waite D.W."/>
            <person name="Cook P.L."/>
            <person name="Greening C."/>
        </authorList>
    </citation>
    <scope>NUCLEOTIDE SEQUENCE [LARGE SCALE GENOMIC DNA]</scope>
    <source>
        <strain evidence="2">SS_bin_28</strain>
    </source>
</reference>
<dbReference type="InterPro" id="IPR025965">
    <property type="entry name" value="FlgD/Vpr_Ig-like"/>
</dbReference>
<dbReference type="InterPro" id="IPR011047">
    <property type="entry name" value="Quinoprotein_ADH-like_sf"/>
</dbReference>
<feature type="domain" description="FlgD/Vpr Ig-like" evidence="1">
    <location>
        <begin position="447"/>
        <end position="504"/>
    </location>
</feature>
<dbReference type="InterPro" id="IPR015943">
    <property type="entry name" value="WD40/YVTN_repeat-like_dom_sf"/>
</dbReference>
<gene>
    <name evidence="2" type="ORF">HKN21_09635</name>
</gene>
<dbReference type="PANTHER" id="PTHR36220">
    <property type="entry name" value="UNNAMED PRODUCT"/>
    <property type="match status" value="1"/>
</dbReference>
<dbReference type="NCBIfam" id="TIGR04183">
    <property type="entry name" value="Por_Secre_tail"/>
    <property type="match status" value="1"/>
</dbReference>
<dbReference type="Proteomes" id="UP000547674">
    <property type="component" value="Unassembled WGS sequence"/>
</dbReference>
<dbReference type="InterPro" id="IPR013517">
    <property type="entry name" value="FG-GAP"/>
</dbReference>
<feature type="non-terminal residue" evidence="2">
    <location>
        <position position="1"/>
    </location>
</feature>
<dbReference type="AlphaFoldDB" id="A0A7Y2H2E5"/>
<organism evidence="2 3">
    <name type="scientific">Eiseniibacteriota bacterium</name>
    <dbReference type="NCBI Taxonomy" id="2212470"/>
    <lineage>
        <taxon>Bacteria</taxon>
        <taxon>Candidatus Eiseniibacteriota</taxon>
    </lineage>
</organism>
<comment type="caution">
    <text evidence="2">The sequence shown here is derived from an EMBL/GenBank/DDBJ whole genome shotgun (WGS) entry which is preliminary data.</text>
</comment>
<evidence type="ECO:0000313" key="2">
    <source>
        <dbReference type="EMBL" id="NNF07009.1"/>
    </source>
</evidence>
<evidence type="ECO:0000313" key="3">
    <source>
        <dbReference type="Proteomes" id="UP000547674"/>
    </source>
</evidence>
<dbReference type="Gene3D" id="2.130.10.10">
    <property type="entry name" value="YVTN repeat-like/Quinoprotein amine dehydrogenase"/>
    <property type="match status" value="1"/>
</dbReference>
<dbReference type="SUPFAM" id="SSF50998">
    <property type="entry name" value="Quinoprotein alcohol dehydrogenase-like"/>
    <property type="match status" value="1"/>
</dbReference>
<sequence>AYLFDVTTGNQLFKLTATDAAATDLFGYYSAISGNIAVVGAYLDDDAGSASGSAYLFDVTTGNQLFKLTASDAAAGDFFGISVGISGNVAIVGAWFDDDNGVDSGSAYLFDVTTGNQIFKLTATDGAANDSFGRSVAISGNIAIVGAYQDDDGGSNSGSAYLFDVTTGNQLFKLTATDAAATDLFGYSSAISGNIAIVGAYLDDDDGSSSGSAYLFDATTGNQLFKLTSNDAAAVDIFGFSVGISGNVAIVGARTDDDGGSDSGSAYLFDATSGVEISKLTASDAASSDLFGWSVGIDGSTAIVGAVSNDDAGSNSGSAYLFDASFVPPTPVRLTAFGVKRTDHTALLTWSVEDAVNHLGFNVYRGATEETRVQVSDRLFSGQSRYEFPDATAPAERTNYWLAEISRTGQTSWHGPVVLEAASFGVGVTLHAQPNPFGSSASISFALEDPGFARVSVLGIQGRQVKTLLQGMQPAGSRTLQWDGSNENGARVAPGVYFLKLETQETVRTQKIVFKP</sequence>
<accession>A0A7Y2H2E5</accession>
<evidence type="ECO:0000259" key="1">
    <source>
        <dbReference type="Pfam" id="PF13860"/>
    </source>
</evidence>
<dbReference type="PANTHER" id="PTHR36220:SF1">
    <property type="entry name" value="GAMMA TUBULIN COMPLEX COMPONENT C-TERMINAL DOMAIN-CONTAINING PROTEIN"/>
    <property type="match status" value="1"/>
</dbReference>
<dbReference type="Pfam" id="PF14312">
    <property type="entry name" value="FG-GAP_2"/>
    <property type="match status" value="6"/>
</dbReference>
<dbReference type="Gene3D" id="2.60.40.4070">
    <property type="match status" value="1"/>
</dbReference>
<dbReference type="Pfam" id="PF13860">
    <property type="entry name" value="FlgD_ig"/>
    <property type="match status" value="1"/>
</dbReference>
<proteinExistence type="predicted"/>
<dbReference type="InterPro" id="IPR026444">
    <property type="entry name" value="Secre_tail"/>
</dbReference>
<dbReference type="EMBL" id="JABDJR010000382">
    <property type="protein sequence ID" value="NNF07009.1"/>
    <property type="molecule type" value="Genomic_DNA"/>
</dbReference>
<name>A0A7Y2H2E5_UNCEI</name>